<dbReference type="RefSeq" id="XP_002116172.1">
    <property type="nucleotide sequence ID" value="XM_002116136.1"/>
</dbReference>
<evidence type="ECO:0000256" key="3">
    <source>
        <dbReference type="ARBA" id="ARBA00022763"/>
    </source>
</evidence>
<reference evidence="9 10" key="1">
    <citation type="journal article" date="2008" name="Nature">
        <title>The Trichoplax genome and the nature of placozoans.</title>
        <authorList>
            <person name="Srivastava M."/>
            <person name="Begovic E."/>
            <person name="Chapman J."/>
            <person name="Putnam N.H."/>
            <person name="Hellsten U."/>
            <person name="Kawashima T."/>
            <person name="Kuo A."/>
            <person name="Mitros T."/>
            <person name="Salamov A."/>
            <person name="Carpenter M.L."/>
            <person name="Signorovitch A.Y."/>
            <person name="Moreno M.A."/>
            <person name="Kamm K."/>
            <person name="Grimwood J."/>
            <person name="Schmutz J."/>
            <person name="Shapiro H."/>
            <person name="Grigoriev I.V."/>
            <person name="Buss L.W."/>
            <person name="Schierwater B."/>
            <person name="Dellaporta S.L."/>
            <person name="Rokhsar D.S."/>
        </authorList>
    </citation>
    <scope>NUCLEOTIDE SEQUENCE [LARGE SCALE GENOMIC DNA]</scope>
    <source>
        <strain evidence="9 10">Grell-BS-1999</strain>
    </source>
</reference>
<evidence type="ECO:0000313" key="9">
    <source>
        <dbReference type="EMBL" id="EDV21205.1"/>
    </source>
</evidence>
<dbReference type="Gene3D" id="3.30.70.1220">
    <property type="entry name" value="TFB5-like"/>
    <property type="match status" value="1"/>
</dbReference>
<dbReference type="InParanoid" id="B3S7I9"/>
<evidence type="ECO:0000256" key="8">
    <source>
        <dbReference type="RuleBase" id="RU368032"/>
    </source>
</evidence>
<evidence type="ECO:0000256" key="4">
    <source>
        <dbReference type="ARBA" id="ARBA00023015"/>
    </source>
</evidence>
<keyword evidence="10" id="KW-1185">Reference proteome</keyword>
<dbReference type="InterPro" id="IPR035935">
    <property type="entry name" value="TFB5-like_sf"/>
</dbReference>
<dbReference type="GO" id="GO:0005675">
    <property type="term" value="C:transcription factor TFIIH holo complex"/>
    <property type="evidence" value="ECO:0000318"/>
    <property type="project" value="GO_Central"/>
</dbReference>
<keyword evidence="5 8" id="KW-0804">Transcription</keyword>
<dbReference type="eggNOG" id="KOG3451">
    <property type="taxonomic scope" value="Eukaryota"/>
</dbReference>
<keyword evidence="4 8" id="KW-0805">Transcription regulation</keyword>
<sequence length="75" mass="8560">MVNVLKGVLVECDPTVKQYLLHLDETNALGQKFVIEDLDDQHVFVTAEIKDTLMKKIDAMMEQLSYSSSDKQETK</sequence>
<dbReference type="HOGENOM" id="CLU_166246_4_0_1"/>
<protein>
    <recommendedName>
        <fullName evidence="8">General transcription and DNA repair factor IIH subunit TFB5</fullName>
    </recommendedName>
</protein>
<dbReference type="OMA" id="VKCDPAM"/>
<dbReference type="GeneID" id="6757479"/>
<keyword evidence="3 8" id="KW-0227">DNA damage</keyword>
<dbReference type="FunFam" id="3.30.70.1220:FF:000001">
    <property type="entry name" value="General transcription factor IIH subunit 5"/>
    <property type="match status" value="1"/>
</dbReference>
<evidence type="ECO:0000256" key="5">
    <source>
        <dbReference type="ARBA" id="ARBA00023163"/>
    </source>
</evidence>
<evidence type="ECO:0000256" key="6">
    <source>
        <dbReference type="ARBA" id="ARBA00023204"/>
    </source>
</evidence>
<dbReference type="CTD" id="6757479"/>
<name>B3S7I9_TRIAD</name>
<dbReference type="GO" id="GO:0006367">
    <property type="term" value="P:transcription initiation at RNA polymerase II promoter"/>
    <property type="evidence" value="ECO:0007669"/>
    <property type="project" value="UniProtKB-UniRule"/>
</dbReference>
<accession>B3S7I9</accession>
<dbReference type="FunCoup" id="B3S7I9">
    <property type="interactions" value="668"/>
</dbReference>
<organism evidence="9 10">
    <name type="scientific">Trichoplax adhaerens</name>
    <name type="common">Trichoplax reptans</name>
    <dbReference type="NCBI Taxonomy" id="10228"/>
    <lineage>
        <taxon>Eukaryota</taxon>
        <taxon>Metazoa</taxon>
        <taxon>Placozoa</taxon>
        <taxon>Uniplacotomia</taxon>
        <taxon>Trichoplacea</taxon>
        <taxon>Trichoplacidae</taxon>
        <taxon>Trichoplax</taxon>
    </lineage>
</organism>
<dbReference type="KEGG" id="tad:TRIADDRAFT_30732"/>
<dbReference type="InterPro" id="IPR009400">
    <property type="entry name" value="TFIIH_TTDA/Tfb5"/>
</dbReference>
<comment type="subcellular location">
    <subcellularLocation>
        <location evidence="1 8">Nucleus</location>
    </subcellularLocation>
</comment>
<gene>
    <name evidence="9" type="ORF">TRIADDRAFT_30732</name>
</gene>
<comment type="function">
    <text evidence="8">In NER, TFIIH acts by opening DNA around the lesion to allow the excision of the damaged oligonucleotide and its replacement by a new DNA fragment. In transcription, TFIIH has an essential role in transcription initiation. When the pre-initiation complex (PIC) has been established, TFIIH is required for promoter opening and promoter escape.</text>
</comment>
<dbReference type="STRING" id="10228.B3S7I9"/>
<dbReference type="PANTHER" id="PTHR28580:SF1">
    <property type="entry name" value="GENERAL TRANSCRIPTION FACTOR IIH SUBUNIT 5"/>
    <property type="match status" value="1"/>
</dbReference>
<dbReference type="SUPFAM" id="SSF142897">
    <property type="entry name" value="TFB5-like"/>
    <property type="match status" value="1"/>
</dbReference>
<dbReference type="EMBL" id="DS985254">
    <property type="protein sequence ID" value="EDV21205.1"/>
    <property type="molecule type" value="Genomic_DNA"/>
</dbReference>
<dbReference type="GO" id="GO:0006294">
    <property type="term" value="P:nucleotide-excision repair, preincision complex assembly"/>
    <property type="evidence" value="ECO:0000318"/>
    <property type="project" value="GO_Central"/>
</dbReference>
<dbReference type="AlphaFoldDB" id="B3S7I9"/>
<dbReference type="Pfam" id="PF06331">
    <property type="entry name" value="Tfb5"/>
    <property type="match status" value="1"/>
</dbReference>
<evidence type="ECO:0000256" key="1">
    <source>
        <dbReference type="ARBA" id="ARBA00004123"/>
    </source>
</evidence>
<dbReference type="GO" id="GO:0006366">
    <property type="term" value="P:transcription by RNA polymerase II"/>
    <property type="evidence" value="ECO:0000318"/>
    <property type="project" value="GO_Central"/>
</dbReference>
<dbReference type="GO" id="GO:0000439">
    <property type="term" value="C:transcription factor TFIIH core complex"/>
    <property type="evidence" value="ECO:0000318"/>
    <property type="project" value="GO_Central"/>
</dbReference>
<proteinExistence type="inferred from homology"/>
<evidence type="ECO:0000256" key="2">
    <source>
        <dbReference type="ARBA" id="ARBA00007470"/>
    </source>
</evidence>
<dbReference type="Proteomes" id="UP000009022">
    <property type="component" value="Unassembled WGS sequence"/>
</dbReference>
<comment type="subunit">
    <text evidence="8">Component of the 7-subunit TFIIH core complex.</text>
</comment>
<dbReference type="PhylomeDB" id="B3S7I9"/>
<keyword evidence="7 8" id="KW-0539">Nucleus</keyword>
<dbReference type="PANTHER" id="PTHR28580">
    <property type="entry name" value="GENERAL TRANSCRIPTION FACTOR IIH SUBUNIT 5"/>
    <property type="match status" value="1"/>
</dbReference>
<keyword evidence="6 8" id="KW-0234">DNA repair</keyword>
<comment type="similarity">
    <text evidence="2 8">Belongs to the TFB5 family.</text>
</comment>
<dbReference type="SMART" id="SM01395">
    <property type="entry name" value="Tbf5"/>
    <property type="match status" value="1"/>
</dbReference>
<evidence type="ECO:0000313" key="10">
    <source>
        <dbReference type="Proteomes" id="UP000009022"/>
    </source>
</evidence>
<evidence type="ECO:0000256" key="7">
    <source>
        <dbReference type="ARBA" id="ARBA00023242"/>
    </source>
</evidence>
<dbReference type="OrthoDB" id="354at2759"/>